<dbReference type="AlphaFoldDB" id="A0A1A9KNV5"/>
<keyword evidence="2" id="KW-0614">Plasmid</keyword>
<protein>
    <submittedName>
        <fullName evidence="2">Uncharacterized protein</fullName>
    </submittedName>
</protein>
<keyword evidence="1" id="KW-0812">Transmembrane</keyword>
<sequence length="73" mass="7860">MPTEANIAVSKIAAYAESPDDYIRAGGKAYNAKATRYGNRAHETIGKSPSKLVFLIGAGLFIAALIYFEVLPR</sequence>
<reference evidence="2 3" key="1">
    <citation type="submission" date="2016-05" db="EMBL/GenBank/DDBJ databases">
        <title>Genome Sequence of Pseudomonas citronellolis Strain SJTE-3, an Estrogens and Persistent Organic Pollutants degradation strain.</title>
        <authorList>
            <person name="Liang R."/>
        </authorList>
    </citation>
    <scope>NUCLEOTIDE SEQUENCE [LARGE SCALE GENOMIC DNA]</scope>
    <source>
        <strain evidence="2 3">SJTE-3</strain>
        <plasmid evidence="3">Plasmid prbl16</plasmid>
    </source>
</reference>
<evidence type="ECO:0000256" key="1">
    <source>
        <dbReference type="SAM" id="Phobius"/>
    </source>
</evidence>
<name>A0A1A9KNV5_9PSED</name>
<proteinExistence type="predicted"/>
<accession>A0A1A9KNV5</accession>
<evidence type="ECO:0000313" key="3">
    <source>
        <dbReference type="Proteomes" id="UP000077748"/>
    </source>
</evidence>
<gene>
    <name evidence="2" type="ORF">A9C11_31900</name>
</gene>
<dbReference type="Proteomes" id="UP000077748">
    <property type="component" value="Plasmid pRBL16"/>
</dbReference>
<feature type="transmembrane region" description="Helical" evidence="1">
    <location>
        <begin position="52"/>
        <end position="71"/>
    </location>
</feature>
<dbReference type="EMBL" id="CP015879">
    <property type="protein sequence ID" value="ANI18673.1"/>
    <property type="molecule type" value="Genomic_DNA"/>
</dbReference>
<evidence type="ECO:0000313" key="2">
    <source>
        <dbReference type="EMBL" id="ANI18673.1"/>
    </source>
</evidence>
<organism evidence="2 3">
    <name type="scientific">Pseudomonas citronellolis</name>
    <dbReference type="NCBI Taxonomy" id="53408"/>
    <lineage>
        <taxon>Bacteria</taxon>
        <taxon>Pseudomonadati</taxon>
        <taxon>Pseudomonadota</taxon>
        <taxon>Gammaproteobacteria</taxon>
        <taxon>Pseudomonadales</taxon>
        <taxon>Pseudomonadaceae</taxon>
        <taxon>Pseudomonas</taxon>
    </lineage>
</organism>
<keyword evidence="1" id="KW-1133">Transmembrane helix</keyword>
<dbReference type="GeneID" id="93444616"/>
<geneLocation type="plasmid" evidence="3">
    <name>prbl16</name>
</geneLocation>
<keyword evidence="1" id="KW-0472">Membrane</keyword>
<dbReference type="RefSeq" id="WP_019437830.1">
    <property type="nucleotide sequence ID" value="NZ_CP015879.1"/>
</dbReference>